<dbReference type="Gene3D" id="3.40.50.1010">
    <property type="entry name" value="5'-nuclease"/>
    <property type="match status" value="1"/>
</dbReference>
<organism evidence="4">
    <name type="scientific">marine sediment metagenome</name>
    <dbReference type="NCBI Taxonomy" id="412755"/>
    <lineage>
        <taxon>unclassified sequences</taxon>
        <taxon>metagenomes</taxon>
        <taxon>ecological metagenomes</taxon>
    </lineage>
</organism>
<evidence type="ECO:0000256" key="1">
    <source>
        <dbReference type="ARBA" id="ARBA00022722"/>
    </source>
</evidence>
<dbReference type="InterPro" id="IPR038969">
    <property type="entry name" value="FEN"/>
</dbReference>
<dbReference type="InterPro" id="IPR029060">
    <property type="entry name" value="PIN-like_dom_sf"/>
</dbReference>
<dbReference type="Pfam" id="PF02739">
    <property type="entry name" value="5_3_exonuc_N"/>
    <property type="match status" value="1"/>
</dbReference>
<dbReference type="InterPro" id="IPR020046">
    <property type="entry name" value="5-3_exonucl_a-hlix_arch_N"/>
</dbReference>
<dbReference type="PANTHER" id="PTHR42646:SF2">
    <property type="entry name" value="5'-3' EXONUCLEASE FAMILY PROTEIN"/>
    <property type="match status" value="1"/>
</dbReference>
<comment type="caution">
    <text evidence="4">The sequence shown here is derived from an EMBL/GenBank/DDBJ whole genome shotgun (WGS) entry which is preliminary data.</text>
</comment>
<evidence type="ECO:0000313" key="4">
    <source>
        <dbReference type="EMBL" id="KKL90498.1"/>
    </source>
</evidence>
<feature type="domain" description="5'-3' exonuclease" evidence="3">
    <location>
        <begin position="1"/>
        <end position="277"/>
    </location>
</feature>
<gene>
    <name evidence="4" type="ORF">LCGC14_1904070</name>
</gene>
<dbReference type="InterPro" id="IPR002421">
    <property type="entry name" value="5-3_exonuclease"/>
</dbReference>
<dbReference type="EMBL" id="LAZR01019991">
    <property type="protein sequence ID" value="KKL90498.1"/>
    <property type="molecule type" value="Genomic_DNA"/>
</dbReference>
<sequence length="311" mass="35833">MQTILVFDVSNMLYRTFFANKMKHSAEESAGLAHHSALITLNKYFRNFKPHKVMMAFDRTSWRKAYTADELCISGKPYKGNRRQNMTPAEKEMFVKFLNHLSDFEDMMTKQTSVVCLACDGLEADDLMAGVVDIFPDDEIIIVSADKDLIQLLRNEKVKLIDPASGKDRRELLKSDYDDDVDYFMFEKCIRGDAGDNVQSAFPGVRKTRIKKAYGDAFEKVNLMNETWSIGEPGTDEFKEHIVKDLFAENQLLMDLSDQPDIIKDRIKLTINEAVENPGKYSHFHFLKFLGKYELKKIAEQVDNFVRMLSC</sequence>
<dbReference type="GO" id="GO:0017108">
    <property type="term" value="F:5'-flap endonuclease activity"/>
    <property type="evidence" value="ECO:0007669"/>
    <property type="project" value="InterPro"/>
</dbReference>
<dbReference type="GO" id="GO:0033567">
    <property type="term" value="P:DNA replication, Okazaki fragment processing"/>
    <property type="evidence" value="ECO:0007669"/>
    <property type="project" value="InterPro"/>
</dbReference>
<reference evidence="4" key="1">
    <citation type="journal article" date="2015" name="Nature">
        <title>Complex archaea that bridge the gap between prokaryotes and eukaryotes.</title>
        <authorList>
            <person name="Spang A."/>
            <person name="Saw J.H."/>
            <person name="Jorgensen S.L."/>
            <person name="Zaremba-Niedzwiedzka K."/>
            <person name="Martijn J."/>
            <person name="Lind A.E."/>
            <person name="van Eijk R."/>
            <person name="Schleper C."/>
            <person name="Guy L."/>
            <person name="Ettema T.J."/>
        </authorList>
    </citation>
    <scope>NUCLEOTIDE SEQUENCE</scope>
</reference>
<dbReference type="SUPFAM" id="SSF88723">
    <property type="entry name" value="PIN domain-like"/>
    <property type="match status" value="1"/>
</dbReference>
<dbReference type="AlphaFoldDB" id="A0A0F9FW02"/>
<protein>
    <recommendedName>
        <fullName evidence="3">5'-3' exonuclease domain-containing protein</fullName>
    </recommendedName>
</protein>
<evidence type="ECO:0000259" key="3">
    <source>
        <dbReference type="SMART" id="SM00475"/>
    </source>
</evidence>
<dbReference type="SMART" id="SM00475">
    <property type="entry name" value="53EXOc"/>
    <property type="match status" value="1"/>
</dbReference>
<name>A0A0F9FW02_9ZZZZ</name>
<accession>A0A0F9FW02</accession>
<keyword evidence="1" id="KW-0540">Nuclease</keyword>
<dbReference type="GO" id="GO:0003677">
    <property type="term" value="F:DNA binding"/>
    <property type="evidence" value="ECO:0007669"/>
    <property type="project" value="InterPro"/>
</dbReference>
<evidence type="ECO:0000256" key="2">
    <source>
        <dbReference type="ARBA" id="ARBA00022801"/>
    </source>
</evidence>
<keyword evidence="2" id="KW-0378">Hydrolase</keyword>
<proteinExistence type="predicted"/>
<dbReference type="PANTHER" id="PTHR42646">
    <property type="entry name" value="FLAP ENDONUCLEASE XNI"/>
    <property type="match status" value="1"/>
</dbReference>
<dbReference type="GO" id="GO:0008409">
    <property type="term" value="F:5'-3' exonuclease activity"/>
    <property type="evidence" value="ECO:0007669"/>
    <property type="project" value="InterPro"/>
</dbReference>